<feature type="coiled-coil region" evidence="4">
    <location>
        <begin position="262"/>
        <end position="296"/>
    </location>
</feature>
<name>A0AAD5P967_9FUNG</name>
<dbReference type="GO" id="GO:0003677">
    <property type="term" value="F:DNA binding"/>
    <property type="evidence" value="ECO:0007669"/>
    <property type="project" value="TreeGrafter"/>
</dbReference>
<dbReference type="GO" id="GO:0003723">
    <property type="term" value="F:RNA binding"/>
    <property type="evidence" value="ECO:0007669"/>
    <property type="project" value="TreeGrafter"/>
</dbReference>
<feature type="compositionally biased region" description="Acidic residues" evidence="5">
    <location>
        <begin position="101"/>
        <end position="127"/>
    </location>
</feature>
<evidence type="ECO:0000313" key="9">
    <source>
        <dbReference type="Proteomes" id="UP001209540"/>
    </source>
</evidence>
<dbReference type="AlphaFoldDB" id="A0AAD5P967"/>
<dbReference type="Pfam" id="PF04935">
    <property type="entry name" value="SURF6"/>
    <property type="match status" value="1"/>
</dbReference>
<evidence type="ECO:0000259" key="7">
    <source>
        <dbReference type="Pfam" id="PF15459"/>
    </source>
</evidence>
<dbReference type="GO" id="GO:0042273">
    <property type="term" value="P:ribosomal large subunit biogenesis"/>
    <property type="evidence" value="ECO:0007669"/>
    <property type="project" value="TreeGrafter"/>
</dbReference>
<sequence>MVKIDHLESLPERMAQHEKLFNEMLHLIPAKYYIAQKQEFNNSPYMHNKRKLKAPKQEIKERSKKARKAKLDPENEKSIAELQSEQAEQVAKEKAESQTNNDDEEDEEDDESQAVDDDDVDEDDNDDVASNSSISLTKGDFSGLDGKPEIVLPTEPAKPMVRSDIADLHDRLQQRIAQMRQNRNAPKAKSREEILKQRAKKREDRKKAQKQQKEKRSGGQGPAEELVKVDNSTKRSAADSVKMDGDLFFGKVALGEQKKKGSIDAKQQLKKIESQKEKLEQLRKEDKQKASQVEEKEQWDRALALASGEKIKDDTKLLKKTIKHKEQQKRKSADEWRKRLDKVKMDEKAKIKKREDNIRNHTKAKKTGENRKKKGSKGNDGKKKKARHGFEGAAFGYGGKVSKSKKK</sequence>
<feature type="compositionally biased region" description="Basic and acidic residues" evidence="5">
    <location>
        <begin position="164"/>
        <end position="173"/>
    </location>
</feature>
<feature type="domain" description="Ribosomal RNA-processing protein 14 N-terminal" evidence="7">
    <location>
        <begin position="14"/>
        <end position="74"/>
    </location>
</feature>
<dbReference type="EMBL" id="JAIXMP010000050">
    <property type="protein sequence ID" value="KAI9245656.1"/>
    <property type="molecule type" value="Genomic_DNA"/>
</dbReference>
<evidence type="ECO:0000256" key="3">
    <source>
        <dbReference type="ARBA" id="ARBA00023242"/>
    </source>
</evidence>
<feature type="compositionally biased region" description="Basic and acidic residues" evidence="5">
    <location>
        <begin position="189"/>
        <end position="217"/>
    </location>
</feature>
<protein>
    <submittedName>
        <fullName evidence="8">Surfeit locus protein 6-domain-containing protein</fullName>
    </submittedName>
</protein>
<dbReference type="GO" id="GO:0005730">
    <property type="term" value="C:nucleolus"/>
    <property type="evidence" value="ECO:0007669"/>
    <property type="project" value="TreeGrafter"/>
</dbReference>
<evidence type="ECO:0000256" key="4">
    <source>
        <dbReference type="SAM" id="Coils"/>
    </source>
</evidence>
<feature type="domain" description="Ribosomal RNA-processing protein 14/surfeit locus protein 6 C-terminal" evidence="6">
    <location>
        <begin position="192"/>
        <end position="369"/>
    </location>
</feature>
<dbReference type="GO" id="GO:0042274">
    <property type="term" value="P:ribosomal small subunit biogenesis"/>
    <property type="evidence" value="ECO:0007669"/>
    <property type="project" value="TreeGrafter"/>
</dbReference>
<comment type="subcellular location">
    <subcellularLocation>
        <location evidence="1">Nucleus</location>
    </subcellularLocation>
</comment>
<evidence type="ECO:0000259" key="6">
    <source>
        <dbReference type="Pfam" id="PF04935"/>
    </source>
</evidence>
<dbReference type="Pfam" id="PF15459">
    <property type="entry name" value="RRP14"/>
    <property type="match status" value="1"/>
</dbReference>
<evidence type="ECO:0000313" key="8">
    <source>
        <dbReference type="EMBL" id="KAI9245656.1"/>
    </source>
</evidence>
<feature type="region of interest" description="Disordered" evidence="5">
    <location>
        <begin position="321"/>
        <end position="407"/>
    </location>
</feature>
<keyword evidence="9" id="KW-1185">Reference proteome</keyword>
<feature type="compositionally biased region" description="Basic and acidic residues" evidence="5">
    <location>
        <begin position="69"/>
        <end position="79"/>
    </location>
</feature>
<dbReference type="Proteomes" id="UP001209540">
    <property type="component" value="Unassembled WGS sequence"/>
</dbReference>
<proteinExistence type="inferred from homology"/>
<keyword evidence="3" id="KW-0539">Nucleus</keyword>
<dbReference type="PANTHER" id="PTHR14369:SF0">
    <property type="entry name" value="SURFEIT LOCUS PROTEIN 6"/>
    <property type="match status" value="1"/>
</dbReference>
<dbReference type="InterPro" id="IPR029190">
    <property type="entry name" value="Rrp14/SURF6_C"/>
</dbReference>
<reference evidence="8" key="2">
    <citation type="submission" date="2023-02" db="EMBL/GenBank/DDBJ databases">
        <authorList>
            <consortium name="DOE Joint Genome Institute"/>
            <person name="Mondo S.J."/>
            <person name="Chang Y."/>
            <person name="Wang Y."/>
            <person name="Ahrendt S."/>
            <person name="Andreopoulos W."/>
            <person name="Barry K."/>
            <person name="Beard J."/>
            <person name="Benny G.L."/>
            <person name="Blankenship S."/>
            <person name="Bonito G."/>
            <person name="Cuomo C."/>
            <person name="Desiro A."/>
            <person name="Gervers K.A."/>
            <person name="Hundley H."/>
            <person name="Kuo A."/>
            <person name="LaButti K."/>
            <person name="Lang B.F."/>
            <person name="Lipzen A."/>
            <person name="O'Donnell K."/>
            <person name="Pangilinan J."/>
            <person name="Reynolds N."/>
            <person name="Sandor L."/>
            <person name="Smith M.W."/>
            <person name="Tsang A."/>
            <person name="Grigoriev I.V."/>
            <person name="Stajich J.E."/>
            <person name="Spatafora J.W."/>
        </authorList>
    </citation>
    <scope>NUCLEOTIDE SEQUENCE</scope>
    <source>
        <strain evidence="8">RSA 2281</strain>
    </source>
</reference>
<feature type="compositionally biased region" description="Basic and acidic residues" evidence="5">
    <location>
        <begin position="225"/>
        <end position="242"/>
    </location>
</feature>
<evidence type="ECO:0000256" key="5">
    <source>
        <dbReference type="SAM" id="MobiDB-lite"/>
    </source>
</evidence>
<feature type="compositionally biased region" description="Polar residues" evidence="5">
    <location>
        <begin position="175"/>
        <end position="184"/>
    </location>
</feature>
<keyword evidence="4" id="KW-0175">Coiled coil</keyword>
<accession>A0AAD5P967</accession>
<evidence type="ECO:0000256" key="2">
    <source>
        <dbReference type="ARBA" id="ARBA00005904"/>
    </source>
</evidence>
<organism evidence="8 9">
    <name type="scientific">Phascolomyces articulosus</name>
    <dbReference type="NCBI Taxonomy" id="60185"/>
    <lineage>
        <taxon>Eukaryota</taxon>
        <taxon>Fungi</taxon>
        <taxon>Fungi incertae sedis</taxon>
        <taxon>Mucoromycota</taxon>
        <taxon>Mucoromycotina</taxon>
        <taxon>Mucoromycetes</taxon>
        <taxon>Mucorales</taxon>
        <taxon>Lichtheimiaceae</taxon>
        <taxon>Phascolomyces</taxon>
    </lineage>
</organism>
<feature type="region of interest" description="Disordered" evidence="5">
    <location>
        <begin position="42"/>
        <end position="242"/>
    </location>
</feature>
<comment type="similarity">
    <text evidence="2">Belongs to the SURF6 family.</text>
</comment>
<feature type="compositionally biased region" description="Basic residues" evidence="5">
    <location>
        <begin position="360"/>
        <end position="387"/>
    </location>
</feature>
<gene>
    <name evidence="8" type="ORF">BDA99DRAFT_527792</name>
</gene>
<dbReference type="PANTHER" id="PTHR14369">
    <property type="entry name" value="SURFEIT LOCUS PROTEIN 6"/>
    <property type="match status" value="1"/>
</dbReference>
<evidence type="ECO:0000256" key="1">
    <source>
        <dbReference type="ARBA" id="ARBA00004123"/>
    </source>
</evidence>
<dbReference type="InterPro" id="IPR007019">
    <property type="entry name" value="SURF6"/>
</dbReference>
<dbReference type="InterPro" id="IPR029188">
    <property type="entry name" value="Rrp14_N"/>
</dbReference>
<feature type="compositionally biased region" description="Basic and acidic residues" evidence="5">
    <location>
        <begin position="329"/>
        <end position="359"/>
    </location>
</feature>
<comment type="caution">
    <text evidence="8">The sequence shown here is derived from an EMBL/GenBank/DDBJ whole genome shotgun (WGS) entry which is preliminary data.</text>
</comment>
<reference evidence="8" key="1">
    <citation type="journal article" date="2022" name="IScience">
        <title>Evolution of zygomycete secretomes and the origins of terrestrial fungal ecologies.</title>
        <authorList>
            <person name="Chang Y."/>
            <person name="Wang Y."/>
            <person name="Mondo S."/>
            <person name="Ahrendt S."/>
            <person name="Andreopoulos W."/>
            <person name="Barry K."/>
            <person name="Beard J."/>
            <person name="Benny G.L."/>
            <person name="Blankenship S."/>
            <person name="Bonito G."/>
            <person name="Cuomo C."/>
            <person name="Desiro A."/>
            <person name="Gervers K.A."/>
            <person name="Hundley H."/>
            <person name="Kuo A."/>
            <person name="LaButti K."/>
            <person name="Lang B.F."/>
            <person name="Lipzen A."/>
            <person name="O'Donnell K."/>
            <person name="Pangilinan J."/>
            <person name="Reynolds N."/>
            <person name="Sandor L."/>
            <person name="Smith M.E."/>
            <person name="Tsang A."/>
            <person name="Grigoriev I.V."/>
            <person name="Stajich J.E."/>
            <person name="Spatafora J.W."/>
        </authorList>
    </citation>
    <scope>NUCLEOTIDE SEQUENCE</scope>
    <source>
        <strain evidence="8">RSA 2281</strain>
    </source>
</reference>